<evidence type="ECO:0000313" key="2">
    <source>
        <dbReference type="EMBL" id="KAH7445044.1"/>
    </source>
</evidence>
<evidence type="ECO:0000256" key="1">
    <source>
        <dbReference type="SAM" id="MobiDB-lite"/>
    </source>
</evidence>
<dbReference type="Proteomes" id="UP000825935">
    <property type="component" value="Chromosome 2"/>
</dbReference>
<protein>
    <submittedName>
        <fullName evidence="2">Uncharacterized protein</fullName>
    </submittedName>
</protein>
<feature type="region of interest" description="Disordered" evidence="1">
    <location>
        <begin position="54"/>
        <end position="106"/>
    </location>
</feature>
<feature type="compositionally biased region" description="Polar residues" evidence="1">
    <location>
        <begin position="96"/>
        <end position="106"/>
    </location>
</feature>
<feature type="region of interest" description="Disordered" evidence="1">
    <location>
        <begin position="1"/>
        <end position="27"/>
    </location>
</feature>
<accession>A0A8T2VG99</accession>
<gene>
    <name evidence="2" type="ORF">KP509_02G103700</name>
</gene>
<evidence type="ECO:0000313" key="3">
    <source>
        <dbReference type="Proteomes" id="UP000825935"/>
    </source>
</evidence>
<feature type="compositionally biased region" description="Basic and acidic residues" evidence="1">
    <location>
        <begin position="1"/>
        <end position="16"/>
    </location>
</feature>
<name>A0A8T2VG99_CERRI</name>
<dbReference type="EMBL" id="CM035407">
    <property type="protein sequence ID" value="KAH7445044.1"/>
    <property type="molecule type" value="Genomic_DNA"/>
</dbReference>
<proteinExistence type="predicted"/>
<organism evidence="2 3">
    <name type="scientific">Ceratopteris richardii</name>
    <name type="common">Triangle waterfern</name>
    <dbReference type="NCBI Taxonomy" id="49495"/>
    <lineage>
        <taxon>Eukaryota</taxon>
        <taxon>Viridiplantae</taxon>
        <taxon>Streptophyta</taxon>
        <taxon>Embryophyta</taxon>
        <taxon>Tracheophyta</taxon>
        <taxon>Polypodiopsida</taxon>
        <taxon>Polypodiidae</taxon>
        <taxon>Polypodiales</taxon>
        <taxon>Pteridineae</taxon>
        <taxon>Pteridaceae</taxon>
        <taxon>Parkerioideae</taxon>
        <taxon>Ceratopteris</taxon>
    </lineage>
</organism>
<sequence>MEEGEISHSWEAKGRVPDNLSSGHPTETLPVAVKQDILISDCFGGHVEEDKEVDCVGKGEYEHDADADDEGEENAPKSSYESENPLEASKEASCSDFFSNSSCIND</sequence>
<comment type="caution">
    <text evidence="2">The sequence shown here is derived from an EMBL/GenBank/DDBJ whole genome shotgun (WGS) entry which is preliminary data.</text>
</comment>
<dbReference type="AlphaFoldDB" id="A0A8T2VG99"/>
<feature type="compositionally biased region" description="Basic and acidic residues" evidence="1">
    <location>
        <begin position="54"/>
        <end position="64"/>
    </location>
</feature>
<keyword evidence="3" id="KW-1185">Reference proteome</keyword>
<reference evidence="2" key="1">
    <citation type="submission" date="2021-08" db="EMBL/GenBank/DDBJ databases">
        <title>WGS assembly of Ceratopteris richardii.</title>
        <authorList>
            <person name="Marchant D.B."/>
            <person name="Chen G."/>
            <person name="Jenkins J."/>
            <person name="Shu S."/>
            <person name="Leebens-Mack J."/>
            <person name="Grimwood J."/>
            <person name="Schmutz J."/>
            <person name="Soltis P."/>
            <person name="Soltis D."/>
            <person name="Chen Z.-H."/>
        </authorList>
    </citation>
    <scope>NUCLEOTIDE SEQUENCE</scope>
    <source>
        <strain evidence="2">Whitten #5841</strain>
        <tissue evidence="2">Leaf</tissue>
    </source>
</reference>